<protein>
    <submittedName>
        <fullName evidence="2">Uncharacterized protein</fullName>
    </submittedName>
</protein>
<feature type="transmembrane region" description="Helical" evidence="1">
    <location>
        <begin position="80"/>
        <end position="100"/>
    </location>
</feature>
<proteinExistence type="predicted"/>
<keyword evidence="1" id="KW-0812">Transmembrane</keyword>
<keyword evidence="1" id="KW-1133">Transmembrane helix</keyword>
<reference evidence="2 3" key="1">
    <citation type="submission" date="2017-03" db="EMBL/GenBank/DDBJ databases">
        <title>Paenibacillus larvae genome sequencing.</title>
        <authorList>
            <person name="Dingman D.W."/>
        </authorList>
    </citation>
    <scope>NUCLEOTIDE SEQUENCE [LARGE SCALE GENOMIC DNA]</scope>
    <source>
        <strain evidence="2 3">SAG 10367</strain>
    </source>
</reference>
<dbReference type="EMBL" id="CP020557">
    <property type="protein sequence ID" value="ARF67751.1"/>
    <property type="molecule type" value="Genomic_DNA"/>
</dbReference>
<accession>A0A1V0URJ5</accession>
<evidence type="ECO:0000313" key="3">
    <source>
        <dbReference type="Proteomes" id="UP000192727"/>
    </source>
</evidence>
<dbReference type="AlphaFoldDB" id="A0A1V0URJ5"/>
<keyword evidence="1" id="KW-0472">Membrane</keyword>
<feature type="transmembrane region" description="Helical" evidence="1">
    <location>
        <begin position="31"/>
        <end position="50"/>
    </location>
</feature>
<gene>
    <name evidence="2" type="ORF">B7C51_07770</name>
</gene>
<organism evidence="2 3">
    <name type="scientific">Paenibacillus larvae subsp. pulvifaciens</name>
    <dbReference type="NCBI Taxonomy" id="1477"/>
    <lineage>
        <taxon>Bacteria</taxon>
        <taxon>Bacillati</taxon>
        <taxon>Bacillota</taxon>
        <taxon>Bacilli</taxon>
        <taxon>Bacillales</taxon>
        <taxon>Paenibacillaceae</taxon>
        <taxon>Paenibacillus</taxon>
    </lineage>
</organism>
<evidence type="ECO:0000313" key="2">
    <source>
        <dbReference type="EMBL" id="ARF67751.1"/>
    </source>
</evidence>
<feature type="transmembrane region" description="Helical" evidence="1">
    <location>
        <begin position="7"/>
        <end position="25"/>
    </location>
</feature>
<name>A0A1V0URJ5_9BACL</name>
<dbReference type="Proteomes" id="UP000192727">
    <property type="component" value="Chromosome"/>
</dbReference>
<dbReference type="RefSeq" id="WP_083039500.1">
    <property type="nucleotide sequence ID" value="NZ_CP020557.1"/>
</dbReference>
<sequence length="108" mass="12565">MGKNLGTYAFVLGLIIIYFVLPVIFPHNEVVYWLRGIFLIVVLVSSKLSLRKNMEAYAFVLIFVIINFVLPAIFPHNEIVYWLSNILNFAIIAALLYDLIRYTKRKKN</sequence>
<feature type="transmembrane region" description="Helical" evidence="1">
    <location>
        <begin position="57"/>
        <end position="74"/>
    </location>
</feature>
<evidence type="ECO:0000256" key="1">
    <source>
        <dbReference type="SAM" id="Phobius"/>
    </source>
</evidence>